<name>A0A166C7X5_9AGAM</name>
<proteinExistence type="predicted"/>
<sequence length="151" mass="15372">MPLRKMVSGSCANEGVWEWVRRELRAGWGSHMGLGAHMGWVACLEAGVGTWKVGCGCVGFSVGVQIGSAHGKRTWGLGSAYGVNIGARAQAWGMGVYTYGQDVGTCKGRQVGWHTGLGAVGAGVGAGQACRLGVCTQDPAASFGQSGGQVG</sequence>
<accession>A0A166C7X5</accession>
<keyword evidence="2" id="KW-1185">Reference proteome</keyword>
<reference evidence="1 2" key="1">
    <citation type="journal article" date="2016" name="Mol. Biol. Evol.">
        <title>Comparative Genomics of Early-Diverging Mushroom-Forming Fungi Provides Insights into the Origins of Lignocellulose Decay Capabilities.</title>
        <authorList>
            <person name="Nagy L.G."/>
            <person name="Riley R."/>
            <person name="Tritt A."/>
            <person name="Adam C."/>
            <person name="Daum C."/>
            <person name="Floudas D."/>
            <person name="Sun H."/>
            <person name="Yadav J.S."/>
            <person name="Pangilinan J."/>
            <person name="Larsson K.H."/>
            <person name="Matsuura K."/>
            <person name="Barry K."/>
            <person name="Labutti K."/>
            <person name="Kuo R."/>
            <person name="Ohm R.A."/>
            <person name="Bhattacharya S.S."/>
            <person name="Shirouzu T."/>
            <person name="Yoshinaga Y."/>
            <person name="Martin F.M."/>
            <person name="Grigoriev I.V."/>
            <person name="Hibbett D.S."/>
        </authorList>
    </citation>
    <scope>NUCLEOTIDE SEQUENCE [LARGE SCALE GENOMIC DNA]</scope>
    <source>
        <strain evidence="1 2">CBS 109695</strain>
    </source>
</reference>
<dbReference type="Proteomes" id="UP000076532">
    <property type="component" value="Unassembled WGS sequence"/>
</dbReference>
<organism evidence="1 2">
    <name type="scientific">Athelia psychrophila</name>
    <dbReference type="NCBI Taxonomy" id="1759441"/>
    <lineage>
        <taxon>Eukaryota</taxon>
        <taxon>Fungi</taxon>
        <taxon>Dikarya</taxon>
        <taxon>Basidiomycota</taxon>
        <taxon>Agaricomycotina</taxon>
        <taxon>Agaricomycetes</taxon>
        <taxon>Agaricomycetidae</taxon>
        <taxon>Atheliales</taxon>
        <taxon>Atheliaceae</taxon>
        <taxon>Athelia</taxon>
    </lineage>
</organism>
<dbReference type="EMBL" id="KV417633">
    <property type="protein sequence ID" value="KZP13382.1"/>
    <property type="molecule type" value="Genomic_DNA"/>
</dbReference>
<evidence type="ECO:0000313" key="1">
    <source>
        <dbReference type="EMBL" id="KZP13382.1"/>
    </source>
</evidence>
<gene>
    <name evidence="1" type="ORF">FIBSPDRAFT_897423</name>
</gene>
<evidence type="ECO:0000313" key="2">
    <source>
        <dbReference type="Proteomes" id="UP000076532"/>
    </source>
</evidence>
<dbReference type="AlphaFoldDB" id="A0A166C7X5"/>
<protein>
    <submittedName>
        <fullName evidence="1">Uncharacterized protein</fullName>
    </submittedName>
</protein>